<reference evidence="1 2" key="1">
    <citation type="submission" date="2020-10" db="EMBL/GenBank/DDBJ databases">
        <title>Plant Genome Project.</title>
        <authorList>
            <person name="Zhang R.-G."/>
        </authorList>
    </citation>
    <scope>NUCLEOTIDE SEQUENCE [LARGE SCALE GENOMIC DNA]</scope>
    <source>
        <strain evidence="1">FAFU-HL-1</strain>
        <tissue evidence="1">Leaf</tissue>
    </source>
</reference>
<comment type="caution">
    <text evidence="1">The sequence shown here is derived from an EMBL/GenBank/DDBJ whole genome shotgun (WGS) entry which is preliminary data.</text>
</comment>
<name>A0A835K030_9ROSI</name>
<dbReference type="EMBL" id="JADGMS010000007">
    <property type="protein sequence ID" value="KAF9679164.1"/>
    <property type="molecule type" value="Genomic_DNA"/>
</dbReference>
<accession>A0A835K030</accession>
<gene>
    <name evidence="1" type="ORF">SADUNF_Sadunf07G0111600</name>
</gene>
<sequence>MPYLGTDLQLRGLDAHANRLHWHPPVNLARLSSIDQSLNQFFGRIPAEYGPIMEKLVLRRQFSNGKYSTTCIHMRISKTITRKSANVAKQFLIFRNSANTFSNYNITECSSKKPINTNIAKPCEKWELNQTNEDQEIMMPARITAPHLCKDYSLHCLHQENTHT</sequence>
<proteinExistence type="predicted"/>
<evidence type="ECO:0000313" key="1">
    <source>
        <dbReference type="EMBL" id="KAF9679164.1"/>
    </source>
</evidence>
<dbReference type="AlphaFoldDB" id="A0A835K030"/>
<dbReference type="Proteomes" id="UP000657918">
    <property type="component" value="Unassembled WGS sequence"/>
</dbReference>
<evidence type="ECO:0000313" key="2">
    <source>
        <dbReference type="Proteomes" id="UP000657918"/>
    </source>
</evidence>
<keyword evidence="2" id="KW-1185">Reference proteome</keyword>
<organism evidence="1 2">
    <name type="scientific">Salix dunnii</name>
    <dbReference type="NCBI Taxonomy" id="1413687"/>
    <lineage>
        <taxon>Eukaryota</taxon>
        <taxon>Viridiplantae</taxon>
        <taxon>Streptophyta</taxon>
        <taxon>Embryophyta</taxon>
        <taxon>Tracheophyta</taxon>
        <taxon>Spermatophyta</taxon>
        <taxon>Magnoliopsida</taxon>
        <taxon>eudicotyledons</taxon>
        <taxon>Gunneridae</taxon>
        <taxon>Pentapetalae</taxon>
        <taxon>rosids</taxon>
        <taxon>fabids</taxon>
        <taxon>Malpighiales</taxon>
        <taxon>Salicaceae</taxon>
        <taxon>Saliceae</taxon>
        <taxon>Salix</taxon>
    </lineage>
</organism>
<protein>
    <submittedName>
        <fullName evidence="1">Uncharacterized protein</fullName>
    </submittedName>
</protein>
<dbReference type="OrthoDB" id="676979at2759"/>